<keyword evidence="3" id="KW-1185">Reference proteome</keyword>
<accession>A0A4Y2HPI0</accession>
<feature type="non-terminal residue" evidence="1">
    <location>
        <position position="1"/>
    </location>
</feature>
<dbReference type="Proteomes" id="UP000499080">
    <property type="component" value="Unassembled WGS sequence"/>
</dbReference>
<evidence type="ECO:0000313" key="2">
    <source>
        <dbReference type="EMBL" id="GBM67175.1"/>
    </source>
</evidence>
<protein>
    <submittedName>
        <fullName evidence="1">Uncharacterized protein</fullName>
    </submittedName>
</protein>
<name>A0A4Y2HPI0_ARAVE</name>
<dbReference type="EMBL" id="BGPR01182575">
    <property type="protein sequence ID" value="GBM67160.1"/>
    <property type="molecule type" value="Genomic_DNA"/>
</dbReference>
<sequence>RNSECWLSCFDGNSLSRHKNLARQISSAITNAKMEMPIICSCRAGDVDQADRVAEQLVDQLKGGASTMLDNK</sequence>
<comment type="caution">
    <text evidence="1">The sequence shown here is derived from an EMBL/GenBank/DDBJ whole genome shotgun (WGS) entry which is preliminary data.</text>
</comment>
<dbReference type="EMBL" id="BGPR01182579">
    <property type="protein sequence ID" value="GBM67175.1"/>
    <property type="molecule type" value="Genomic_DNA"/>
</dbReference>
<reference evidence="1 3" key="1">
    <citation type="journal article" date="2019" name="Sci. Rep.">
        <title>Orb-weaving spider Araneus ventricosus genome elucidates the spidroin gene catalogue.</title>
        <authorList>
            <person name="Kono N."/>
            <person name="Nakamura H."/>
            <person name="Ohtoshi R."/>
            <person name="Moran D.A.P."/>
            <person name="Shinohara A."/>
            <person name="Yoshida Y."/>
            <person name="Fujiwara M."/>
            <person name="Mori M."/>
            <person name="Tomita M."/>
            <person name="Arakawa K."/>
        </authorList>
    </citation>
    <scope>NUCLEOTIDE SEQUENCE [LARGE SCALE GENOMIC DNA]</scope>
</reference>
<evidence type="ECO:0000313" key="3">
    <source>
        <dbReference type="Proteomes" id="UP000499080"/>
    </source>
</evidence>
<evidence type="ECO:0000313" key="1">
    <source>
        <dbReference type="EMBL" id="GBM67160.1"/>
    </source>
</evidence>
<dbReference type="AlphaFoldDB" id="A0A4Y2HPI0"/>
<organism evidence="1 3">
    <name type="scientific">Araneus ventricosus</name>
    <name type="common">Orbweaver spider</name>
    <name type="synonym">Epeira ventricosa</name>
    <dbReference type="NCBI Taxonomy" id="182803"/>
    <lineage>
        <taxon>Eukaryota</taxon>
        <taxon>Metazoa</taxon>
        <taxon>Ecdysozoa</taxon>
        <taxon>Arthropoda</taxon>
        <taxon>Chelicerata</taxon>
        <taxon>Arachnida</taxon>
        <taxon>Araneae</taxon>
        <taxon>Araneomorphae</taxon>
        <taxon>Entelegynae</taxon>
        <taxon>Araneoidea</taxon>
        <taxon>Araneidae</taxon>
        <taxon>Araneus</taxon>
    </lineage>
</organism>
<proteinExistence type="predicted"/>
<gene>
    <name evidence="1" type="ORF">AVEN_264952_1</name>
    <name evidence="2" type="ORF">AVEN_34860_1</name>
</gene>